<dbReference type="InterPro" id="IPR002938">
    <property type="entry name" value="FAD-bd"/>
</dbReference>
<dbReference type="PANTHER" id="PTHR43747">
    <property type="entry name" value="FAD-BINDING PROTEIN"/>
    <property type="match status" value="1"/>
</dbReference>
<protein>
    <submittedName>
        <fullName evidence="2">FAD-dependent oxidoreductase LodB</fullName>
        <ecNumber evidence="2">1.-.-.-</ecNumber>
    </submittedName>
</protein>
<gene>
    <name evidence="2" type="primary">lodB</name>
    <name evidence="2" type="ORF">Pan189_18270</name>
</gene>
<dbReference type="Gene3D" id="3.50.50.60">
    <property type="entry name" value="FAD/NAD(P)-binding domain"/>
    <property type="match status" value="1"/>
</dbReference>
<accession>A0A517R0M6</accession>
<sequence length="455" mass="50642">MPGKPPYQQGLQTRVRRMIQTEPTIDNGPQPELSDSYDVILLGAGPAGAASAAIVAEAGYSTLLLERQAIPRFHVGESLIPETYWSLKRLGLIDRLKDSAFPKKYSVQFVNETGKESAPFYFDTYKDCESSVTWQVERGQFDKMLVDNAREKGTTVRTDAHVMDVLWDGERAAGVKVRLGHGDDRVVREIESKVIMDATGQSAFIANRLGLRDPDPKLKKGTIWTYWKDAKRDPGERDEGCTLIIAGADKKTWFWFIPLSDGITSVGCTGDMAHMFGKHRTSPEATYMEEVEKSPGIMRRLEGATRVKEFFTTKDFSYYSSRGSGEGWVSVGDAYGFIDPVYSSGVFLALKSGEYGADAVVRALEANDLSAEKLGGWQHCYKEGVQNFRRLVYAFYSDDFSIGGFLKKHPEFKDGIVDILIGDVFKPGLDDMFRCMSEDVPELRELVDTPAAATS</sequence>
<organism evidence="2 3">
    <name type="scientific">Stratiformator vulcanicus</name>
    <dbReference type="NCBI Taxonomy" id="2527980"/>
    <lineage>
        <taxon>Bacteria</taxon>
        <taxon>Pseudomonadati</taxon>
        <taxon>Planctomycetota</taxon>
        <taxon>Planctomycetia</taxon>
        <taxon>Planctomycetales</taxon>
        <taxon>Planctomycetaceae</taxon>
        <taxon>Stratiformator</taxon>
    </lineage>
</organism>
<dbReference type="GO" id="GO:0016491">
    <property type="term" value="F:oxidoreductase activity"/>
    <property type="evidence" value="ECO:0007669"/>
    <property type="project" value="UniProtKB-KW"/>
</dbReference>
<name>A0A517R0M6_9PLAN</name>
<dbReference type="PANTHER" id="PTHR43747:SF1">
    <property type="entry name" value="SLR1998 PROTEIN"/>
    <property type="match status" value="1"/>
</dbReference>
<dbReference type="Pfam" id="PF01494">
    <property type="entry name" value="FAD_binding_3"/>
    <property type="match status" value="1"/>
</dbReference>
<dbReference type="EC" id="1.-.-.-" evidence="2"/>
<dbReference type="InterPro" id="IPR050816">
    <property type="entry name" value="Flavin-dep_Halogenase_NPB"/>
</dbReference>
<dbReference type="GO" id="GO:0071949">
    <property type="term" value="F:FAD binding"/>
    <property type="evidence" value="ECO:0007669"/>
    <property type="project" value="InterPro"/>
</dbReference>
<evidence type="ECO:0000259" key="1">
    <source>
        <dbReference type="Pfam" id="PF01494"/>
    </source>
</evidence>
<dbReference type="AlphaFoldDB" id="A0A517R0M6"/>
<dbReference type="InterPro" id="IPR036188">
    <property type="entry name" value="FAD/NAD-bd_sf"/>
</dbReference>
<keyword evidence="2" id="KW-0560">Oxidoreductase</keyword>
<proteinExistence type="predicted"/>
<keyword evidence="3" id="KW-1185">Reference proteome</keyword>
<dbReference type="Proteomes" id="UP000317318">
    <property type="component" value="Chromosome"/>
</dbReference>
<dbReference type="EMBL" id="CP036268">
    <property type="protein sequence ID" value="QDT37447.1"/>
    <property type="molecule type" value="Genomic_DNA"/>
</dbReference>
<reference evidence="2 3" key="1">
    <citation type="submission" date="2019-02" db="EMBL/GenBank/DDBJ databases">
        <title>Deep-cultivation of Planctomycetes and their phenomic and genomic characterization uncovers novel biology.</title>
        <authorList>
            <person name="Wiegand S."/>
            <person name="Jogler M."/>
            <person name="Boedeker C."/>
            <person name="Pinto D."/>
            <person name="Vollmers J."/>
            <person name="Rivas-Marin E."/>
            <person name="Kohn T."/>
            <person name="Peeters S.H."/>
            <person name="Heuer A."/>
            <person name="Rast P."/>
            <person name="Oberbeckmann S."/>
            <person name="Bunk B."/>
            <person name="Jeske O."/>
            <person name="Meyerdierks A."/>
            <person name="Storesund J.E."/>
            <person name="Kallscheuer N."/>
            <person name="Luecker S."/>
            <person name="Lage O.M."/>
            <person name="Pohl T."/>
            <person name="Merkel B.J."/>
            <person name="Hornburger P."/>
            <person name="Mueller R.-W."/>
            <person name="Bruemmer F."/>
            <person name="Labrenz M."/>
            <person name="Spormann A.M."/>
            <person name="Op den Camp H."/>
            <person name="Overmann J."/>
            <person name="Amann R."/>
            <person name="Jetten M.S.M."/>
            <person name="Mascher T."/>
            <person name="Medema M.H."/>
            <person name="Devos D.P."/>
            <person name="Kaster A.-K."/>
            <person name="Ovreas L."/>
            <person name="Rohde M."/>
            <person name="Galperin M.Y."/>
            <person name="Jogler C."/>
        </authorList>
    </citation>
    <scope>NUCLEOTIDE SEQUENCE [LARGE SCALE GENOMIC DNA]</scope>
    <source>
        <strain evidence="2 3">Pan189</strain>
    </source>
</reference>
<evidence type="ECO:0000313" key="2">
    <source>
        <dbReference type="EMBL" id="QDT37447.1"/>
    </source>
</evidence>
<feature type="domain" description="FAD-binding" evidence="1">
    <location>
        <begin position="37"/>
        <end position="214"/>
    </location>
</feature>
<evidence type="ECO:0000313" key="3">
    <source>
        <dbReference type="Proteomes" id="UP000317318"/>
    </source>
</evidence>
<dbReference type="SUPFAM" id="SSF51905">
    <property type="entry name" value="FAD/NAD(P)-binding domain"/>
    <property type="match status" value="1"/>
</dbReference>
<dbReference type="KEGG" id="svp:Pan189_18270"/>